<evidence type="ECO:0000256" key="7">
    <source>
        <dbReference type="SAM" id="Phobius"/>
    </source>
</evidence>
<feature type="transmembrane region" description="Helical" evidence="7">
    <location>
        <begin position="27"/>
        <end position="44"/>
    </location>
</feature>
<dbReference type="InterPro" id="IPR001128">
    <property type="entry name" value="Cyt_P450"/>
</dbReference>
<evidence type="ECO:0000256" key="6">
    <source>
        <dbReference type="RuleBase" id="RU000461"/>
    </source>
</evidence>
<evidence type="ECO:0000313" key="8">
    <source>
        <dbReference type="EMBL" id="KAG8058944.1"/>
    </source>
</evidence>
<dbReference type="GO" id="GO:0016709">
    <property type="term" value="F:oxidoreductase activity, acting on paired donors, with incorporation or reduction of molecular oxygen, NAD(P)H as one donor, and incorporation of one atom of oxygen"/>
    <property type="evidence" value="ECO:0007669"/>
    <property type="project" value="UniProtKB-ARBA"/>
</dbReference>
<dbReference type="AlphaFoldDB" id="A0A8J5SPB9"/>
<accession>A0A8J5SPB9</accession>
<dbReference type="InterPro" id="IPR017972">
    <property type="entry name" value="Cyt_P450_CS"/>
</dbReference>
<dbReference type="GO" id="GO:0006952">
    <property type="term" value="P:defense response"/>
    <property type="evidence" value="ECO:0007669"/>
    <property type="project" value="UniProtKB-KW"/>
</dbReference>
<evidence type="ECO:0000256" key="4">
    <source>
        <dbReference type="ARBA" id="ARBA00023002"/>
    </source>
</evidence>
<sequence>MTQQQKAARLTQQQSLAGEAMGTSEGWLLWAALAGSILFYLAVLRRYSSGGKLRPPGPTPLPVIGNLHNLGGVVHHRLADLARIYGPVMSLKLGFVNAVVVSSREAAKEAFTMHDRRLAARLVPDTFRACGFADRSVVFLPSADPHWKAMRGIQGTNVFTPRGLAALRPIRERKVRELLDYFVPRAGEALHIRHAIHTAMINMVSSSFFSMDIADFGSDTAHELRDLVDEIILLISKPNLSDYFPILRPLDLQGLRRLSERRFRRIFSILDDIIAQRLAHTKASLEKHDDFLDALLDVMATGKMEREYVMAMLFEAFVAGGDSIAFSVEWVMAELLRNPRVMIKLRAELKDVLGGKQAVDEADTASLPYLQAVLKESLRMHPPGPLMLPHLAVEDGVEIGGYAVPKGTAVMFNAWAIMRDPAAWDAPDEFRPERFLQRATPFDFRGKETEYIPFGTGRRLCPGAPLVERVLPLVLASLVHAFEWKLPAGMSPEDMDMSERFMTTNTLAVPLKVVPIIAN</sequence>
<keyword evidence="7" id="KW-0472">Membrane</keyword>
<comment type="caution">
    <text evidence="8">The sequence shown here is derived from an EMBL/GenBank/DDBJ whole genome shotgun (WGS) entry which is preliminary data.</text>
</comment>
<dbReference type="OrthoDB" id="686267at2759"/>
<keyword evidence="6" id="KW-0503">Monooxygenase</keyword>
<dbReference type="Proteomes" id="UP000729402">
    <property type="component" value="Unassembled WGS sequence"/>
</dbReference>
<keyword evidence="2 6" id="KW-0479">Metal-binding</keyword>
<keyword evidence="9" id="KW-1185">Reference proteome</keyword>
<dbReference type="Pfam" id="PF00067">
    <property type="entry name" value="p450"/>
    <property type="match status" value="1"/>
</dbReference>
<keyword evidence="4 6" id="KW-0560">Oxidoreductase</keyword>
<evidence type="ECO:0000256" key="3">
    <source>
        <dbReference type="ARBA" id="ARBA00022821"/>
    </source>
</evidence>
<dbReference type="PANTHER" id="PTHR47950:SF44">
    <property type="entry name" value="CYTOCHROME P450, FAMILY 76, SUBFAMILY C, POLYPEPTIDE 5-RELATED"/>
    <property type="match status" value="1"/>
</dbReference>
<reference evidence="8" key="2">
    <citation type="submission" date="2021-02" db="EMBL/GenBank/DDBJ databases">
        <authorList>
            <person name="Kimball J.A."/>
            <person name="Haas M.W."/>
            <person name="Macchietto M."/>
            <person name="Kono T."/>
            <person name="Duquette J."/>
            <person name="Shao M."/>
        </authorList>
    </citation>
    <scope>NUCLEOTIDE SEQUENCE</scope>
    <source>
        <tissue evidence="8">Fresh leaf tissue</tissue>
    </source>
</reference>
<keyword evidence="7" id="KW-0812">Transmembrane</keyword>
<keyword evidence="3" id="KW-0611">Plant defense</keyword>
<gene>
    <name evidence="8" type="ORF">GUJ93_ZPchr0002g24472</name>
</gene>
<evidence type="ECO:0000256" key="5">
    <source>
        <dbReference type="ARBA" id="ARBA00023004"/>
    </source>
</evidence>
<evidence type="ECO:0000256" key="2">
    <source>
        <dbReference type="ARBA" id="ARBA00022723"/>
    </source>
</evidence>
<organism evidence="8 9">
    <name type="scientific">Zizania palustris</name>
    <name type="common">Northern wild rice</name>
    <dbReference type="NCBI Taxonomy" id="103762"/>
    <lineage>
        <taxon>Eukaryota</taxon>
        <taxon>Viridiplantae</taxon>
        <taxon>Streptophyta</taxon>
        <taxon>Embryophyta</taxon>
        <taxon>Tracheophyta</taxon>
        <taxon>Spermatophyta</taxon>
        <taxon>Magnoliopsida</taxon>
        <taxon>Liliopsida</taxon>
        <taxon>Poales</taxon>
        <taxon>Poaceae</taxon>
        <taxon>BOP clade</taxon>
        <taxon>Oryzoideae</taxon>
        <taxon>Oryzeae</taxon>
        <taxon>Zizaniinae</taxon>
        <taxon>Zizania</taxon>
    </lineage>
</organism>
<dbReference type="PROSITE" id="PS00086">
    <property type="entry name" value="CYTOCHROME_P450"/>
    <property type="match status" value="1"/>
</dbReference>
<keyword evidence="7" id="KW-1133">Transmembrane helix</keyword>
<dbReference type="CDD" id="cd11073">
    <property type="entry name" value="CYP76-like"/>
    <property type="match status" value="1"/>
</dbReference>
<comment type="similarity">
    <text evidence="1 6">Belongs to the cytochrome P450 family.</text>
</comment>
<dbReference type="GO" id="GO:0051502">
    <property type="term" value="P:diterpene phytoalexin biosynthetic process"/>
    <property type="evidence" value="ECO:0007669"/>
    <property type="project" value="UniProtKB-ARBA"/>
</dbReference>
<evidence type="ECO:0008006" key="10">
    <source>
        <dbReference type="Google" id="ProtNLM"/>
    </source>
</evidence>
<dbReference type="PANTHER" id="PTHR47950">
    <property type="entry name" value="CYTOCHROME P450, FAMILY 76, SUBFAMILY C, POLYPEPTIDE 5-RELATED"/>
    <property type="match status" value="1"/>
</dbReference>
<dbReference type="EMBL" id="JAAALK010000287">
    <property type="protein sequence ID" value="KAG8058944.1"/>
    <property type="molecule type" value="Genomic_DNA"/>
</dbReference>
<name>A0A8J5SPB9_ZIZPA</name>
<dbReference type="GO" id="GO:0005506">
    <property type="term" value="F:iron ion binding"/>
    <property type="evidence" value="ECO:0007669"/>
    <property type="project" value="InterPro"/>
</dbReference>
<reference evidence="8" key="1">
    <citation type="journal article" date="2021" name="bioRxiv">
        <title>Whole Genome Assembly and Annotation of Northern Wild Rice, Zizania palustris L., Supports a Whole Genome Duplication in the Zizania Genus.</title>
        <authorList>
            <person name="Haas M."/>
            <person name="Kono T."/>
            <person name="Macchietto M."/>
            <person name="Millas R."/>
            <person name="McGilp L."/>
            <person name="Shao M."/>
            <person name="Duquette J."/>
            <person name="Hirsch C.N."/>
            <person name="Kimball J."/>
        </authorList>
    </citation>
    <scope>NUCLEOTIDE SEQUENCE</scope>
    <source>
        <tissue evidence="8">Fresh leaf tissue</tissue>
    </source>
</reference>
<keyword evidence="5 6" id="KW-0408">Iron</keyword>
<keyword evidence="6" id="KW-0349">Heme</keyword>
<evidence type="ECO:0000313" key="9">
    <source>
        <dbReference type="Proteomes" id="UP000729402"/>
    </source>
</evidence>
<protein>
    <recommendedName>
        <fullName evidence="10">Cytochrome P450</fullName>
    </recommendedName>
</protein>
<proteinExistence type="inferred from homology"/>
<dbReference type="FunFam" id="1.10.630.10:FF:000007">
    <property type="entry name" value="Cytochrome P450 76C4"/>
    <property type="match status" value="1"/>
</dbReference>
<evidence type="ECO:0000256" key="1">
    <source>
        <dbReference type="ARBA" id="ARBA00010617"/>
    </source>
</evidence>
<dbReference type="GO" id="GO:0020037">
    <property type="term" value="F:heme binding"/>
    <property type="evidence" value="ECO:0007669"/>
    <property type="project" value="InterPro"/>
</dbReference>